<dbReference type="Pfam" id="PF00581">
    <property type="entry name" value="Rhodanese"/>
    <property type="match status" value="1"/>
</dbReference>
<accession>A0A9D1II72</accession>
<dbReference type="AlphaFoldDB" id="A0A9D1II72"/>
<keyword evidence="1" id="KW-0732">Signal</keyword>
<protein>
    <submittedName>
        <fullName evidence="3">Rhodanese-like domain-containing protein</fullName>
    </submittedName>
</protein>
<dbReference type="PROSITE" id="PS50206">
    <property type="entry name" value="RHODANESE_3"/>
    <property type="match status" value="1"/>
</dbReference>
<dbReference type="Proteomes" id="UP000824083">
    <property type="component" value="Unassembled WGS sequence"/>
</dbReference>
<dbReference type="CDD" id="cd00158">
    <property type="entry name" value="RHOD"/>
    <property type="match status" value="1"/>
</dbReference>
<evidence type="ECO:0000259" key="2">
    <source>
        <dbReference type="PROSITE" id="PS50206"/>
    </source>
</evidence>
<dbReference type="PANTHER" id="PTHR43031">
    <property type="entry name" value="FAD-DEPENDENT OXIDOREDUCTASE"/>
    <property type="match status" value="1"/>
</dbReference>
<name>A0A9D1II72_9BURK</name>
<evidence type="ECO:0000256" key="1">
    <source>
        <dbReference type="SAM" id="SignalP"/>
    </source>
</evidence>
<feature type="domain" description="Rhodanese" evidence="2">
    <location>
        <begin position="52"/>
        <end position="140"/>
    </location>
</feature>
<reference evidence="3" key="1">
    <citation type="submission" date="2020-10" db="EMBL/GenBank/DDBJ databases">
        <authorList>
            <person name="Gilroy R."/>
        </authorList>
    </citation>
    <scope>NUCLEOTIDE SEQUENCE</scope>
    <source>
        <strain evidence="3">7463</strain>
    </source>
</reference>
<evidence type="ECO:0000313" key="3">
    <source>
        <dbReference type="EMBL" id="HIU37201.1"/>
    </source>
</evidence>
<reference evidence="3" key="2">
    <citation type="journal article" date="2021" name="PeerJ">
        <title>Extensive microbial diversity within the chicken gut microbiome revealed by metagenomics and culture.</title>
        <authorList>
            <person name="Gilroy R."/>
            <person name="Ravi A."/>
            <person name="Getino M."/>
            <person name="Pursley I."/>
            <person name="Horton D.L."/>
            <person name="Alikhan N.F."/>
            <person name="Baker D."/>
            <person name="Gharbi K."/>
            <person name="Hall N."/>
            <person name="Watson M."/>
            <person name="Adriaenssens E.M."/>
            <person name="Foster-Nyarko E."/>
            <person name="Jarju S."/>
            <person name="Secka A."/>
            <person name="Antonio M."/>
            <person name="Oren A."/>
            <person name="Chaudhuri R.R."/>
            <person name="La Ragione R."/>
            <person name="Hildebrand F."/>
            <person name="Pallen M.J."/>
        </authorList>
    </citation>
    <scope>NUCLEOTIDE SEQUENCE</scope>
    <source>
        <strain evidence="3">7463</strain>
    </source>
</reference>
<dbReference type="InterPro" id="IPR050229">
    <property type="entry name" value="GlpE_sulfurtransferase"/>
</dbReference>
<feature type="signal peptide" evidence="1">
    <location>
        <begin position="1"/>
        <end position="21"/>
    </location>
</feature>
<dbReference type="EMBL" id="DVMY01000051">
    <property type="protein sequence ID" value="HIU37201.1"/>
    <property type="molecule type" value="Genomic_DNA"/>
</dbReference>
<sequence length="144" mass="15650">MRIAFLSAVVVSLFVAASAYALEPVEPQPAVALTFKDPAYQKVVPEEALKMIQEGVAVVDVRNPIERLTEGYIKGSVNVPLPALKPGAKLAAAPDLNQKVLVYCRSGVRAENAARILVATGYKHVYNMYGILQWPYALENAPQK</sequence>
<dbReference type="Gene3D" id="3.40.250.10">
    <property type="entry name" value="Rhodanese-like domain"/>
    <property type="match status" value="1"/>
</dbReference>
<dbReference type="SUPFAM" id="SSF52821">
    <property type="entry name" value="Rhodanese/Cell cycle control phosphatase"/>
    <property type="match status" value="1"/>
</dbReference>
<organism evidence="3 4">
    <name type="scientific">Candidatus Aphodousia faecigallinarum</name>
    <dbReference type="NCBI Taxonomy" id="2840677"/>
    <lineage>
        <taxon>Bacteria</taxon>
        <taxon>Pseudomonadati</taxon>
        <taxon>Pseudomonadota</taxon>
        <taxon>Betaproteobacteria</taxon>
        <taxon>Burkholderiales</taxon>
        <taxon>Sutterellaceae</taxon>
        <taxon>Sutterellaceae incertae sedis</taxon>
        <taxon>Candidatus Aphodousia</taxon>
    </lineage>
</organism>
<dbReference type="InterPro" id="IPR001763">
    <property type="entry name" value="Rhodanese-like_dom"/>
</dbReference>
<gene>
    <name evidence="3" type="ORF">IAC56_02880</name>
</gene>
<dbReference type="InterPro" id="IPR036873">
    <property type="entry name" value="Rhodanese-like_dom_sf"/>
</dbReference>
<dbReference type="PANTHER" id="PTHR43031:SF1">
    <property type="entry name" value="PYRIDINE NUCLEOTIDE-DISULPHIDE OXIDOREDUCTASE"/>
    <property type="match status" value="1"/>
</dbReference>
<comment type="caution">
    <text evidence="3">The sequence shown here is derived from an EMBL/GenBank/DDBJ whole genome shotgun (WGS) entry which is preliminary data.</text>
</comment>
<feature type="chain" id="PRO_5039081293" evidence="1">
    <location>
        <begin position="22"/>
        <end position="144"/>
    </location>
</feature>
<dbReference type="SMART" id="SM00450">
    <property type="entry name" value="RHOD"/>
    <property type="match status" value="1"/>
</dbReference>
<proteinExistence type="predicted"/>
<evidence type="ECO:0000313" key="4">
    <source>
        <dbReference type="Proteomes" id="UP000824083"/>
    </source>
</evidence>